<keyword evidence="9" id="KW-0969">Cilium</keyword>
<dbReference type="RefSeq" id="WP_110939933.1">
    <property type="nucleotide sequence ID" value="NZ_FQZV01000007.1"/>
</dbReference>
<keyword evidence="9" id="KW-0282">Flagellum</keyword>
<dbReference type="GO" id="GO:0005829">
    <property type="term" value="C:cytosol"/>
    <property type="evidence" value="ECO:0007669"/>
    <property type="project" value="TreeGrafter"/>
</dbReference>
<dbReference type="AlphaFoldDB" id="A0A1M6E512"/>
<dbReference type="Pfam" id="PF02108">
    <property type="entry name" value="FliH"/>
    <property type="match status" value="1"/>
</dbReference>
<keyword evidence="4" id="KW-1005">Bacterial flagellum biogenesis</keyword>
<feature type="coiled-coil region" evidence="7">
    <location>
        <begin position="51"/>
        <end position="79"/>
    </location>
</feature>
<dbReference type="EMBL" id="FQZV01000007">
    <property type="protein sequence ID" value="SHI80459.1"/>
    <property type="molecule type" value="Genomic_DNA"/>
</dbReference>
<dbReference type="InterPro" id="IPR018035">
    <property type="entry name" value="Flagellar_FliH/T3SS_HrpE"/>
</dbReference>
<protein>
    <submittedName>
        <fullName evidence="9">Flagellar assembly protein FliH</fullName>
    </submittedName>
</protein>
<comment type="similarity">
    <text evidence="2">Belongs to the FliH family.</text>
</comment>
<evidence type="ECO:0000256" key="4">
    <source>
        <dbReference type="ARBA" id="ARBA00022795"/>
    </source>
</evidence>
<dbReference type="InterPro" id="IPR051472">
    <property type="entry name" value="T3SS_Stator/FliH"/>
</dbReference>
<feature type="domain" description="Flagellar assembly protein FliH/Type III secretion system HrpE" evidence="8">
    <location>
        <begin position="112"/>
        <end position="238"/>
    </location>
</feature>
<keyword evidence="7" id="KW-0175">Coiled coil</keyword>
<dbReference type="GO" id="GO:0015031">
    <property type="term" value="P:protein transport"/>
    <property type="evidence" value="ECO:0007669"/>
    <property type="project" value="UniProtKB-KW"/>
</dbReference>
<comment type="function">
    <text evidence="1">Needed for flagellar regrowth and assembly.</text>
</comment>
<organism evidence="9 10">
    <name type="scientific">Geosporobacter subterraneus DSM 17957</name>
    <dbReference type="NCBI Taxonomy" id="1121919"/>
    <lineage>
        <taxon>Bacteria</taxon>
        <taxon>Bacillati</taxon>
        <taxon>Bacillota</taxon>
        <taxon>Clostridia</taxon>
        <taxon>Peptostreptococcales</taxon>
        <taxon>Thermotaleaceae</taxon>
        <taxon>Geosporobacter</taxon>
    </lineage>
</organism>
<dbReference type="CDD" id="cd06503">
    <property type="entry name" value="ATP-synt_Fo_b"/>
    <property type="match status" value="1"/>
</dbReference>
<keyword evidence="9" id="KW-0966">Cell projection</keyword>
<evidence type="ECO:0000256" key="1">
    <source>
        <dbReference type="ARBA" id="ARBA00003041"/>
    </source>
</evidence>
<dbReference type="OrthoDB" id="2375163at2"/>
<keyword evidence="6" id="KW-1006">Bacterial flagellum protein export</keyword>
<reference evidence="10" key="1">
    <citation type="submission" date="2016-11" db="EMBL/GenBank/DDBJ databases">
        <authorList>
            <person name="Varghese N."/>
            <person name="Submissions S."/>
        </authorList>
    </citation>
    <scope>NUCLEOTIDE SEQUENCE [LARGE SCALE GENOMIC DNA]</scope>
    <source>
        <strain evidence="10">DSM 17957</strain>
    </source>
</reference>
<dbReference type="PANTHER" id="PTHR34982">
    <property type="entry name" value="YOP PROTEINS TRANSLOCATION PROTEIN L"/>
    <property type="match status" value="1"/>
</dbReference>
<evidence type="ECO:0000256" key="5">
    <source>
        <dbReference type="ARBA" id="ARBA00022927"/>
    </source>
</evidence>
<dbReference type="GO" id="GO:0044781">
    <property type="term" value="P:bacterial-type flagellum organization"/>
    <property type="evidence" value="ECO:0007669"/>
    <property type="project" value="UniProtKB-KW"/>
</dbReference>
<dbReference type="PANTHER" id="PTHR34982:SF1">
    <property type="entry name" value="FLAGELLAR ASSEMBLY PROTEIN FLIH"/>
    <property type="match status" value="1"/>
</dbReference>
<evidence type="ECO:0000256" key="7">
    <source>
        <dbReference type="SAM" id="Coils"/>
    </source>
</evidence>
<evidence type="ECO:0000256" key="6">
    <source>
        <dbReference type="ARBA" id="ARBA00023225"/>
    </source>
</evidence>
<keyword evidence="10" id="KW-1185">Reference proteome</keyword>
<accession>A0A1M6E512</accession>
<gene>
    <name evidence="9" type="ORF">SAMN02745975_00648</name>
</gene>
<dbReference type="Proteomes" id="UP000184536">
    <property type="component" value="Unassembled WGS sequence"/>
</dbReference>
<dbReference type="Gene3D" id="1.20.5.2950">
    <property type="match status" value="1"/>
</dbReference>
<evidence type="ECO:0000256" key="2">
    <source>
        <dbReference type="ARBA" id="ARBA00006602"/>
    </source>
</evidence>
<evidence type="ECO:0000259" key="8">
    <source>
        <dbReference type="Pfam" id="PF02108"/>
    </source>
</evidence>
<evidence type="ECO:0000256" key="3">
    <source>
        <dbReference type="ARBA" id="ARBA00022448"/>
    </source>
</evidence>
<sequence length="249" mass="28569">MSRIFKSPYIRVGEKKEIEANIPLEPVLEYEESHKDVEQKPSFDEIMQDKLQALEDEIQDRLRNAATEAEKIIQEAYENAKQIYQNAKIEGYEEGKKEGYEDGKSEADYLIQEALQIKEALQRSKREAAKDFEKELVDLVIETVEKILYERVEDSYETIIGLIKLGLEKCTYTDSLVIRVSPEDYAYAISARPKILSLAENIDDIQIKQDAAFKKGSCVIDTISGSIDSSIETQLNQIKELFKELLESE</sequence>
<evidence type="ECO:0000313" key="10">
    <source>
        <dbReference type="Proteomes" id="UP000184536"/>
    </source>
</evidence>
<keyword evidence="5" id="KW-0653">Protein transport</keyword>
<name>A0A1M6E512_9FIRM</name>
<keyword evidence="3" id="KW-0813">Transport</keyword>
<evidence type="ECO:0000313" key="9">
    <source>
        <dbReference type="EMBL" id="SHI80459.1"/>
    </source>
</evidence>
<proteinExistence type="inferred from homology"/>
<dbReference type="STRING" id="1121919.SAMN02745975_00648"/>